<gene>
    <name evidence="5" type="ORF">OEZ85_010074</name>
</gene>
<name>A0ABY8TLJ4_TETOB</name>
<dbReference type="Proteomes" id="UP001244341">
    <property type="component" value="Chromosome 2b"/>
</dbReference>
<dbReference type="Pfam" id="PF00069">
    <property type="entry name" value="Pkinase"/>
    <property type="match status" value="1"/>
</dbReference>
<feature type="region of interest" description="Disordered" evidence="3">
    <location>
        <begin position="548"/>
        <end position="572"/>
    </location>
</feature>
<protein>
    <recommendedName>
        <fullName evidence="4">Protein kinase domain-containing protein</fullName>
    </recommendedName>
</protein>
<evidence type="ECO:0000259" key="4">
    <source>
        <dbReference type="PROSITE" id="PS50011"/>
    </source>
</evidence>
<evidence type="ECO:0000256" key="2">
    <source>
        <dbReference type="PROSITE-ProRule" id="PRU10141"/>
    </source>
</evidence>
<reference evidence="5 6" key="1">
    <citation type="submission" date="2023-05" db="EMBL/GenBank/DDBJ databases">
        <title>A 100% complete, gapless, phased diploid assembly of the Scenedesmus obliquus UTEX 3031 genome.</title>
        <authorList>
            <person name="Biondi T.C."/>
            <person name="Hanschen E.R."/>
            <person name="Kwon T."/>
            <person name="Eng W."/>
            <person name="Kruse C.P.S."/>
            <person name="Koehler S.I."/>
            <person name="Kunde Y."/>
            <person name="Gleasner C.D."/>
            <person name="You Mak K.T."/>
            <person name="Polle J."/>
            <person name="Hovde B.T."/>
            <person name="Starkenburg S.R."/>
        </authorList>
    </citation>
    <scope>NUCLEOTIDE SEQUENCE [LARGE SCALE GENOMIC DNA]</scope>
    <source>
        <strain evidence="5 6">DOE0152z</strain>
    </source>
</reference>
<keyword evidence="2" id="KW-0547">Nucleotide-binding</keyword>
<dbReference type="InterPro" id="IPR017441">
    <property type="entry name" value="Protein_kinase_ATP_BS"/>
</dbReference>
<feature type="region of interest" description="Disordered" evidence="3">
    <location>
        <begin position="640"/>
        <end position="666"/>
    </location>
</feature>
<dbReference type="Gene3D" id="1.10.510.10">
    <property type="entry name" value="Transferase(Phosphotransferase) domain 1"/>
    <property type="match status" value="1"/>
</dbReference>
<dbReference type="InterPro" id="IPR051348">
    <property type="entry name" value="U-box_ubiquitin_ligases"/>
</dbReference>
<feature type="binding site" evidence="2">
    <location>
        <position position="45"/>
    </location>
    <ligand>
        <name>ATP</name>
        <dbReference type="ChEBI" id="CHEBI:30616"/>
    </ligand>
</feature>
<keyword evidence="6" id="KW-1185">Reference proteome</keyword>
<dbReference type="PANTHER" id="PTHR45647:SF139">
    <property type="entry name" value="OS02G0152300 PROTEIN"/>
    <property type="match status" value="1"/>
</dbReference>
<dbReference type="SUPFAM" id="SSF56112">
    <property type="entry name" value="Protein kinase-like (PK-like)"/>
    <property type="match status" value="1"/>
</dbReference>
<dbReference type="InterPro" id="IPR000719">
    <property type="entry name" value="Prot_kinase_dom"/>
</dbReference>
<keyword evidence="1" id="KW-0833">Ubl conjugation pathway</keyword>
<feature type="compositionally biased region" description="Polar residues" evidence="3">
    <location>
        <begin position="548"/>
        <end position="569"/>
    </location>
</feature>
<dbReference type="PROSITE" id="PS50011">
    <property type="entry name" value="PROTEIN_KINASE_DOM"/>
    <property type="match status" value="1"/>
</dbReference>
<proteinExistence type="predicted"/>
<accession>A0ABY8TLJ4</accession>
<keyword evidence="2" id="KW-0067">ATP-binding</keyword>
<evidence type="ECO:0000256" key="1">
    <source>
        <dbReference type="ARBA" id="ARBA00022786"/>
    </source>
</evidence>
<dbReference type="PROSITE" id="PS00107">
    <property type="entry name" value="PROTEIN_KINASE_ATP"/>
    <property type="match status" value="1"/>
</dbReference>
<dbReference type="InterPro" id="IPR011009">
    <property type="entry name" value="Kinase-like_dom_sf"/>
</dbReference>
<feature type="compositionally biased region" description="Polar residues" evidence="3">
    <location>
        <begin position="433"/>
        <end position="446"/>
    </location>
</feature>
<evidence type="ECO:0000313" key="6">
    <source>
        <dbReference type="Proteomes" id="UP001244341"/>
    </source>
</evidence>
<organism evidence="5 6">
    <name type="scientific">Tetradesmus obliquus</name>
    <name type="common">Green alga</name>
    <name type="synonym">Acutodesmus obliquus</name>
    <dbReference type="NCBI Taxonomy" id="3088"/>
    <lineage>
        <taxon>Eukaryota</taxon>
        <taxon>Viridiplantae</taxon>
        <taxon>Chlorophyta</taxon>
        <taxon>core chlorophytes</taxon>
        <taxon>Chlorophyceae</taxon>
        <taxon>CS clade</taxon>
        <taxon>Sphaeropleales</taxon>
        <taxon>Scenedesmaceae</taxon>
        <taxon>Tetradesmus</taxon>
    </lineage>
</organism>
<evidence type="ECO:0000256" key="3">
    <source>
        <dbReference type="SAM" id="MobiDB-lite"/>
    </source>
</evidence>
<sequence length="865" mass="88443">MGVPIVQPCEVALATGGFHSLAEIGEGGFGKVYRAMVHNRPVAVKVMAEGGLQGQAEFDTEQALLARLSHGHLVRLLGVVRSASPPLRCLLYELMPGGNVEEQLASEGGRRVLPWWLRLRVAAQVSAAVAYLHGLPASAGGPLVHRDIKPANWFLDGRLNAKLGDMGLALPLAEAEAAARRRAGGADREAAMVGTWQYMPPEYRSSGVMGLKGDVYALGVSLLQLATGQLERLAELLPRCREALASGQGCSLLDPKAGGWDEAAGERLLCLGLWCCQDAPEGRPSSQTVAEQLAKLWLATDEALKAAAAAGGAASAGTGAARVFGDSPVGPVSSPPPSQAHQPRLQLLHCDPPASSVGAASAAAASYKDLLDKCQALVHNSNAAWAQMNRYHRQRISGPLPGGSGTTPGPSSRPLSRMAGSSQQQQQLFSSLPATPSRTSTVGLPSNLRLSTPAHLAGVKAFTMFPGIAQLPGSPARTPKAATAAMYQLASASGFATQPGAGILGSMQPGSPACSVYQTPSAPDADACFGGVTGQPATRKVAQAACTQTSPPYDSSSTAAAQQPHQPSPWTEWWRGLESGVADPGHVHSPAVKPRVLFCQEDSAAAASSSPVPAEKSVAEDDAALSPASFPFGCRSAAKAASNTNKGQQQQAQASPGGREQGARSLSSISLAGDDADLAHVNDAGCIAPSPAWNVHTNWAAVGHEEDAAAAGGLRSMAEAVEAAAAAGASISPDSCSGSSLKTSYAGTGLGEASADNRATQERLPLQAVSSNPHAQPQPAAALTPGISSIAGLEDMNPAEALAALSQLAHKLKARMDQAATAGLGGGMAPVISRSDLGMIVPSPIASRGGSAVGRWQQGAFNDEQ</sequence>
<dbReference type="SMART" id="SM00220">
    <property type="entry name" value="S_TKc"/>
    <property type="match status" value="1"/>
</dbReference>
<feature type="compositionally biased region" description="Low complexity" evidence="3">
    <location>
        <begin position="407"/>
        <end position="432"/>
    </location>
</feature>
<evidence type="ECO:0000313" key="5">
    <source>
        <dbReference type="EMBL" id="WIA09860.1"/>
    </source>
</evidence>
<dbReference type="PANTHER" id="PTHR45647">
    <property type="entry name" value="OS02G0152300 PROTEIN"/>
    <property type="match status" value="1"/>
</dbReference>
<feature type="region of interest" description="Disordered" evidence="3">
    <location>
        <begin position="395"/>
        <end position="446"/>
    </location>
</feature>
<dbReference type="EMBL" id="CP126209">
    <property type="protein sequence ID" value="WIA09860.1"/>
    <property type="molecule type" value="Genomic_DNA"/>
</dbReference>
<feature type="domain" description="Protein kinase" evidence="4">
    <location>
        <begin position="18"/>
        <end position="298"/>
    </location>
</feature>